<evidence type="ECO:0000256" key="1">
    <source>
        <dbReference type="ARBA" id="ARBA00008779"/>
    </source>
</evidence>
<organism evidence="6 7">
    <name type="scientific">Arenibacter palladensis</name>
    <dbReference type="NCBI Taxonomy" id="237373"/>
    <lineage>
        <taxon>Bacteria</taxon>
        <taxon>Pseudomonadati</taxon>
        <taxon>Bacteroidota</taxon>
        <taxon>Flavobacteriia</taxon>
        <taxon>Flavobacteriales</taxon>
        <taxon>Flavobacteriaceae</taxon>
        <taxon>Arenibacter</taxon>
    </lineage>
</organism>
<evidence type="ECO:0000313" key="7">
    <source>
        <dbReference type="Proteomes" id="UP000184406"/>
    </source>
</evidence>
<keyword evidence="7" id="KW-1185">Reference proteome</keyword>
<dbReference type="PANTHER" id="PTHR42693">
    <property type="entry name" value="ARYLSULFATASE FAMILY MEMBER"/>
    <property type="match status" value="1"/>
</dbReference>
<dbReference type="GO" id="GO:0004065">
    <property type="term" value="F:arylsulfatase activity"/>
    <property type="evidence" value="ECO:0007669"/>
    <property type="project" value="TreeGrafter"/>
</dbReference>
<name>A0A1M5HFD1_9FLAO</name>
<evidence type="ECO:0000256" key="3">
    <source>
        <dbReference type="ARBA" id="ARBA00022801"/>
    </source>
</evidence>
<dbReference type="EMBL" id="FQUX01000014">
    <property type="protein sequence ID" value="SHG14578.1"/>
    <property type="molecule type" value="Genomic_DNA"/>
</dbReference>
<keyword evidence="2" id="KW-0479">Metal-binding</keyword>
<dbReference type="Gene3D" id="3.40.720.10">
    <property type="entry name" value="Alkaline Phosphatase, subunit A"/>
    <property type="match status" value="1"/>
</dbReference>
<dbReference type="InterPro" id="IPR050738">
    <property type="entry name" value="Sulfatase"/>
</dbReference>
<dbReference type="AlphaFoldDB" id="A0A1M5HFD1"/>
<evidence type="ECO:0000256" key="4">
    <source>
        <dbReference type="ARBA" id="ARBA00022837"/>
    </source>
</evidence>
<accession>A0A1M5HFD1</accession>
<dbReference type="SUPFAM" id="SSF53649">
    <property type="entry name" value="Alkaline phosphatase-like"/>
    <property type="match status" value="1"/>
</dbReference>
<reference evidence="7" key="1">
    <citation type="submission" date="2016-11" db="EMBL/GenBank/DDBJ databases">
        <authorList>
            <person name="Varghese N."/>
            <person name="Submissions S."/>
        </authorList>
    </citation>
    <scope>NUCLEOTIDE SEQUENCE [LARGE SCALE GENOMIC DNA]</scope>
    <source>
        <strain evidence="7">DSM 17539</strain>
    </source>
</reference>
<proteinExistence type="inferred from homology"/>
<keyword evidence="4" id="KW-0106">Calcium</keyword>
<dbReference type="InterPro" id="IPR000917">
    <property type="entry name" value="Sulfatase_N"/>
</dbReference>
<dbReference type="InterPro" id="IPR017850">
    <property type="entry name" value="Alkaline_phosphatase_core_sf"/>
</dbReference>
<dbReference type="Pfam" id="PF00884">
    <property type="entry name" value="Sulfatase"/>
    <property type="match status" value="1"/>
</dbReference>
<dbReference type="Gene3D" id="3.30.1120.10">
    <property type="match status" value="1"/>
</dbReference>
<dbReference type="RefSeq" id="WP_317043228.1">
    <property type="nucleotide sequence ID" value="NZ_FQUX01000014.1"/>
</dbReference>
<feature type="domain" description="Sulfatase N-terminal" evidence="5">
    <location>
        <begin position="45"/>
        <end position="388"/>
    </location>
</feature>
<evidence type="ECO:0000313" key="6">
    <source>
        <dbReference type="EMBL" id="SHG14578.1"/>
    </source>
</evidence>
<keyword evidence="3" id="KW-0378">Hydrolase</keyword>
<dbReference type="Proteomes" id="UP000184406">
    <property type="component" value="Unassembled WGS sequence"/>
</dbReference>
<evidence type="ECO:0000259" key="5">
    <source>
        <dbReference type="Pfam" id="PF00884"/>
    </source>
</evidence>
<sequence length="489" mass="54579">MGETFLHKLRNFVFIFCWLFSASLFLGCAEGRKKKETSPPENPTPNIILLMADDQGWGDIAYNGHPHLKTPNLDAMAANGAVFERFYSASAVCSPTRGSVMTGRHPLRYGICHANCGHIKPEEITLGEMVKDLGYTTGHFGKWHLGTLTRDIVEANRGGREKYDGDYAPPWDHGFNVSFVTESKVPTWDPMITPPQSSGDVNGALKEGQPFNTSYWTGPGQIAKENLEGDDSRVIMDRAIPFIENAVKTNKPFLSIIWFHTPHLPVLAGDEDRTPYAHLSEDQQHYYGVLTALDKQVGRLRDKLKELGIEENTVLFYTSDNGPEGKSVSGRTQGLTKGLKGRKRSLYEGGIRVPGIMEWPGIIKSGTTVDVPCFTSDYYPTIANILGVDLSKNKRPYDGVDMLPIVKGEVKRRTEPLAFDFQGQAALIDNEYKIYSNDNGEQFALYNIESDMGENSNLANEQPTKLKEMVAYWNQWKDSQVMSATGKDY</sequence>
<comment type="similarity">
    <text evidence="1">Belongs to the sulfatase family.</text>
</comment>
<gene>
    <name evidence="6" type="ORF">SAMN03080594_11427</name>
</gene>
<dbReference type="PROSITE" id="PS00523">
    <property type="entry name" value="SULFATASE_1"/>
    <property type="match status" value="1"/>
</dbReference>
<evidence type="ECO:0000256" key="2">
    <source>
        <dbReference type="ARBA" id="ARBA00022723"/>
    </source>
</evidence>
<protein>
    <submittedName>
        <fullName evidence="6">Arylsulfatase A</fullName>
    </submittedName>
</protein>
<dbReference type="PANTHER" id="PTHR42693:SF53">
    <property type="entry name" value="ENDO-4-O-SULFATASE"/>
    <property type="match status" value="1"/>
</dbReference>
<dbReference type="GO" id="GO:0046872">
    <property type="term" value="F:metal ion binding"/>
    <property type="evidence" value="ECO:0007669"/>
    <property type="project" value="UniProtKB-KW"/>
</dbReference>
<dbReference type="InterPro" id="IPR024607">
    <property type="entry name" value="Sulfatase_CS"/>
</dbReference>